<proteinExistence type="predicted"/>
<feature type="domain" description="LamG-like jellyroll fold" evidence="4">
    <location>
        <begin position="99"/>
        <end position="250"/>
    </location>
</feature>
<evidence type="ECO:0000313" key="6">
    <source>
        <dbReference type="Proteomes" id="UP000229706"/>
    </source>
</evidence>
<keyword evidence="1 3" id="KW-0732">Signal</keyword>
<comment type="caution">
    <text evidence="5">The sequence shown here is derived from an EMBL/GenBank/DDBJ whole genome shotgun (WGS) entry which is preliminary data.</text>
</comment>
<dbReference type="SUPFAM" id="SSF49899">
    <property type="entry name" value="Concanavalin A-like lectins/glucanases"/>
    <property type="match status" value="2"/>
</dbReference>
<evidence type="ECO:0000256" key="2">
    <source>
        <dbReference type="ARBA" id="ARBA00023157"/>
    </source>
</evidence>
<dbReference type="AlphaFoldDB" id="A0A2M8DCD6"/>
<feature type="signal peptide" evidence="3">
    <location>
        <begin position="1"/>
        <end position="24"/>
    </location>
</feature>
<evidence type="ECO:0000313" key="5">
    <source>
        <dbReference type="EMBL" id="PJB88063.1"/>
    </source>
</evidence>
<accession>A0A2M8DCD6</accession>
<dbReference type="SMART" id="SM00560">
    <property type="entry name" value="LamGL"/>
    <property type="match status" value="1"/>
</dbReference>
<evidence type="ECO:0000256" key="1">
    <source>
        <dbReference type="ARBA" id="ARBA00022729"/>
    </source>
</evidence>
<dbReference type="Gene3D" id="3.90.1580.10">
    <property type="entry name" value="paralog of FGE (formylglycine-generating enzyme)"/>
    <property type="match status" value="1"/>
</dbReference>
<dbReference type="Pfam" id="PF13385">
    <property type="entry name" value="Laminin_G_3"/>
    <property type="match status" value="2"/>
</dbReference>
<organism evidence="5 6">
    <name type="scientific">Candidatus Roizmanbacteria bacterium CG_4_9_14_0_8_um_filter_34_12</name>
    <dbReference type="NCBI Taxonomy" id="1974840"/>
    <lineage>
        <taxon>Bacteria</taxon>
        <taxon>Candidatus Roizmaniibacteriota</taxon>
    </lineage>
</organism>
<dbReference type="InterPro" id="IPR016187">
    <property type="entry name" value="CTDL_fold"/>
</dbReference>
<protein>
    <recommendedName>
        <fullName evidence="4">LamG-like jellyroll fold domain-containing protein</fullName>
    </recommendedName>
</protein>
<sequence length="823" mass="87802">MKIVWKSLLFILIFVFLFSSPVDAQWNVWNTPAAYWDFEGASGQTSIKDRAGSNDIFLTATSGTPTGIQSVGKVGKDAQFNGTTDYGYAEDSATLSQTASFSVEAWVKFDTISSTNGVIQTVLAKWDETTNIRTYRLIIQTDTTGRAYSQFQISTDGTVGNIKTATGKTQIVAGQWYLLTGYFNATSPGTIYIYVNGVSDGTTSSVGTSIPDTTAKFYLGATKTGASTYTNFLDGSVDEMRLFSGTRTQGSIAYSMERGKPVINMTFDDGSGLQAIDHSPETNRGALINFPTDNSEWIEGINKTYALQFDGSSNYVDLGNKPKLQLGGAMTISTWINPTDLSSDYTIVSQPNTNGYTFKITTAGEMTFGALGGTTVTTSGAGITAGAWQYVTLSYDGSNATFYKDGRLISSPALTLWSVTDGAIFVGKAGSTPQYFKGKIDELMIYPYNRTAFEVYIDRNKGLVNFGNEKSLQPHNAQIACPKGFIHVPGDPLYGTSDFCVMKYEAKCALTSDPTTGIQPAHADACSGESGGDYYGTYKNSGAGCACSSANSKQIVSVASGFPIAYIAQDDGTVNDSKSYCETNGWHLITNAEWMTIARNVERQGANWCDLNGANCGFSPGQSSKYLAAGHNDNVNDPAAGGDGNSAIIASTNDSYACYGTDTGATTCTNAGNQQKRTHALANGEVIWDLAGNVWEWTDNTVLRKDEPECQGAGCVVDWQWSDFAVGSLTSYLLDNGQGASMGYDVIRPSNSSWNANQRVGRIYHYSNPSDTDTTVYAFLRGASWSGGSRAGVFALALHSTPGSSGTLTLGSGAPSLSISNTS</sequence>
<dbReference type="InterPro" id="IPR013320">
    <property type="entry name" value="ConA-like_dom_sf"/>
</dbReference>
<evidence type="ECO:0000259" key="4">
    <source>
        <dbReference type="SMART" id="SM00560"/>
    </source>
</evidence>
<dbReference type="Proteomes" id="UP000229706">
    <property type="component" value="Unassembled WGS sequence"/>
</dbReference>
<feature type="chain" id="PRO_5014727938" description="LamG-like jellyroll fold domain-containing protein" evidence="3">
    <location>
        <begin position="25"/>
        <end position="823"/>
    </location>
</feature>
<keyword evidence="2" id="KW-1015">Disulfide bond</keyword>
<evidence type="ECO:0000256" key="3">
    <source>
        <dbReference type="SAM" id="SignalP"/>
    </source>
</evidence>
<dbReference type="InterPro" id="IPR006558">
    <property type="entry name" value="LamG-like"/>
</dbReference>
<dbReference type="SUPFAM" id="SSF56436">
    <property type="entry name" value="C-type lectin-like"/>
    <property type="match status" value="1"/>
</dbReference>
<dbReference type="EMBL" id="PFTH01000143">
    <property type="protein sequence ID" value="PJB88063.1"/>
    <property type="molecule type" value="Genomic_DNA"/>
</dbReference>
<reference evidence="6" key="1">
    <citation type="submission" date="2017-09" db="EMBL/GenBank/DDBJ databases">
        <title>Depth-based differentiation of microbial function through sediment-hosted aquifers and enrichment of novel symbionts in the deep terrestrial subsurface.</title>
        <authorList>
            <person name="Probst A.J."/>
            <person name="Ladd B."/>
            <person name="Jarett J.K."/>
            <person name="Geller-Mcgrath D.E."/>
            <person name="Sieber C.M.K."/>
            <person name="Emerson J.B."/>
            <person name="Anantharaman K."/>
            <person name="Thomas B.C."/>
            <person name="Malmstrom R."/>
            <person name="Stieglmeier M."/>
            <person name="Klingl A."/>
            <person name="Woyke T."/>
            <person name="Ryan C.M."/>
            <person name="Banfield J.F."/>
        </authorList>
    </citation>
    <scope>NUCLEOTIDE SEQUENCE [LARGE SCALE GENOMIC DNA]</scope>
</reference>
<name>A0A2M8DCD6_9BACT</name>
<dbReference type="InterPro" id="IPR042095">
    <property type="entry name" value="SUMF_sf"/>
</dbReference>
<dbReference type="Gene3D" id="2.60.120.200">
    <property type="match status" value="2"/>
</dbReference>
<gene>
    <name evidence="5" type="ORF">CO083_03755</name>
</gene>